<proteinExistence type="predicted"/>
<reference evidence="2" key="2">
    <citation type="journal article" date="2021" name="PeerJ">
        <title>Extensive microbial diversity within the chicken gut microbiome revealed by metagenomics and culture.</title>
        <authorList>
            <person name="Gilroy R."/>
            <person name="Ravi A."/>
            <person name="Getino M."/>
            <person name="Pursley I."/>
            <person name="Horton D.L."/>
            <person name="Alikhan N.F."/>
            <person name="Baker D."/>
            <person name="Gharbi K."/>
            <person name="Hall N."/>
            <person name="Watson M."/>
            <person name="Adriaenssens E.M."/>
            <person name="Foster-Nyarko E."/>
            <person name="Jarju S."/>
            <person name="Secka A."/>
            <person name="Antonio M."/>
            <person name="Oren A."/>
            <person name="Chaudhuri R.R."/>
            <person name="La Ragione R."/>
            <person name="Hildebrand F."/>
            <person name="Pallen M.J."/>
        </authorList>
    </citation>
    <scope>NUCLEOTIDE SEQUENCE</scope>
    <source>
        <strain evidence="2">ChiGjej1B1-19959</strain>
    </source>
</reference>
<evidence type="ECO:0008006" key="4">
    <source>
        <dbReference type="Google" id="ProtNLM"/>
    </source>
</evidence>
<dbReference type="AlphaFoldDB" id="A0A9D1LDE1"/>
<evidence type="ECO:0000313" key="3">
    <source>
        <dbReference type="Proteomes" id="UP000824071"/>
    </source>
</evidence>
<evidence type="ECO:0000256" key="1">
    <source>
        <dbReference type="SAM" id="SignalP"/>
    </source>
</evidence>
<gene>
    <name evidence="2" type="ORF">IAC53_03080</name>
</gene>
<organism evidence="2 3">
    <name type="scientific">Candidatus Fimenecus excrementigallinarum</name>
    <dbReference type="NCBI Taxonomy" id="2840816"/>
    <lineage>
        <taxon>Bacteria</taxon>
        <taxon>Bacillati</taxon>
        <taxon>Bacillota</taxon>
        <taxon>Clostridia</taxon>
        <taxon>Candidatus Fimenecus</taxon>
    </lineage>
</organism>
<accession>A0A9D1LDE1</accession>
<dbReference type="Proteomes" id="UP000824071">
    <property type="component" value="Unassembled WGS sequence"/>
</dbReference>
<keyword evidence="1" id="KW-0732">Signal</keyword>
<reference evidence="2" key="1">
    <citation type="submission" date="2020-10" db="EMBL/GenBank/DDBJ databases">
        <authorList>
            <person name="Gilroy R."/>
        </authorList>
    </citation>
    <scope>NUCLEOTIDE SEQUENCE</scope>
    <source>
        <strain evidence="2">ChiGjej1B1-19959</strain>
    </source>
</reference>
<evidence type="ECO:0000313" key="2">
    <source>
        <dbReference type="EMBL" id="HIU35574.1"/>
    </source>
</evidence>
<protein>
    <recommendedName>
        <fullName evidence="4">Lipoprotein</fullName>
    </recommendedName>
</protein>
<comment type="caution">
    <text evidence="2">The sequence shown here is derived from an EMBL/GenBank/DDBJ whole genome shotgun (WGS) entry which is preliminary data.</text>
</comment>
<sequence>MRRAGLVLTVWLLLFCSGCELTQKPTAPCPLPAAFSADVQITQGVFQAAAAMRVRETGETTFTLREPAALQTLEIAVREDGVRFSFLGLLLETPPALLPDASFAASLYAAFEALRSGADCAQTPYGDGTAYTCKTAAGDLFTLTADKNGAPVTLVMESRNLQADFTDFSAE</sequence>
<name>A0A9D1LDE1_9FIRM</name>
<feature type="signal peptide" evidence="1">
    <location>
        <begin position="1"/>
        <end position="22"/>
    </location>
</feature>
<feature type="chain" id="PRO_5038920302" description="Lipoprotein" evidence="1">
    <location>
        <begin position="23"/>
        <end position="171"/>
    </location>
</feature>
<dbReference type="EMBL" id="DVMW01000024">
    <property type="protein sequence ID" value="HIU35574.1"/>
    <property type="molecule type" value="Genomic_DNA"/>
</dbReference>